<dbReference type="GO" id="GO:0003735">
    <property type="term" value="F:structural constituent of ribosome"/>
    <property type="evidence" value="ECO:0000318"/>
    <property type="project" value="GO_Central"/>
</dbReference>
<reference evidence="9" key="1">
    <citation type="submission" date="2021-03" db="EMBL/GenBank/DDBJ databases">
        <authorList>
            <consortium name="Genoscope - CEA"/>
            <person name="William W."/>
        </authorList>
    </citation>
    <scope>NUCLEOTIDE SEQUENCE</scope>
    <source>
        <strain evidence="9">Doubled-haploid Pahang</strain>
    </source>
</reference>
<dbReference type="EnsemblPlants" id="Ma01_t15100.1">
    <property type="protein sequence ID" value="Ma01_p15100.1"/>
    <property type="gene ID" value="Ma01_g15100"/>
</dbReference>
<dbReference type="Gramene" id="Ma01_t15100.1">
    <property type="protein sequence ID" value="Ma01_p15100.1"/>
    <property type="gene ID" value="Ma01_g15100"/>
</dbReference>
<dbReference type="PANTHER" id="PTHR21026:SF2">
    <property type="entry name" value="LARGE RIBOSOMAL SUBUNIT PROTEIN BL32M"/>
    <property type="match status" value="1"/>
</dbReference>
<keyword evidence="11" id="KW-1185">Reference proteome</keyword>
<sequence length="62" mass="6686">MELMAVPKKKVHRTLTPCRHKKGLRNGPKARKPVPAIVHCKSCGCVKLPHYCCSGDSGASSS</sequence>
<evidence type="ECO:0000256" key="8">
    <source>
        <dbReference type="SAM" id="MobiDB-lite"/>
    </source>
</evidence>
<keyword evidence="3" id="KW-0809">Transit peptide</keyword>
<evidence type="ECO:0000256" key="4">
    <source>
        <dbReference type="ARBA" id="ARBA00022980"/>
    </source>
</evidence>
<evidence type="ECO:0000256" key="3">
    <source>
        <dbReference type="ARBA" id="ARBA00022946"/>
    </source>
</evidence>
<feature type="compositionally biased region" description="Basic residues" evidence="8">
    <location>
        <begin position="7"/>
        <end position="31"/>
    </location>
</feature>
<keyword evidence="4" id="KW-0689">Ribosomal protein</keyword>
<accession>A0A804HUA8</accession>
<dbReference type="GO" id="GO:0005762">
    <property type="term" value="C:mitochondrial large ribosomal subunit"/>
    <property type="evidence" value="ECO:0000318"/>
    <property type="project" value="GO_Central"/>
</dbReference>
<evidence type="ECO:0000256" key="1">
    <source>
        <dbReference type="ARBA" id="ARBA00004173"/>
    </source>
</evidence>
<evidence type="ECO:0000313" key="11">
    <source>
        <dbReference type="Proteomes" id="UP000012960"/>
    </source>
</evidence>
<dbReference type="InterPro" id="IPR051991">
    <property type="entry name" value="Mitoribosomal_protein_bL32"/>
</dbReference>
<evidence type="ECO:0000256" key="7">
    <source>
        <dbReference type="ARBA" id="ARBA00039935"/>
    </source>
</evidence>
<keyword evidence="6" id="KW-0687">Ribonucleoprotein</keyword>
<name>A0A804HUA8_MUSAM</name>
<comment type="similarity">
    <text evidence="2">Belongs to the bacterial ribosomal protein bL32 family.</text>
</comment>
<comment type="subcellular location">
    <subcellularLocation>
        <location evidence="1">Mitochondrion</location>
    </subcellularLocation>
</comment>
<dbReference type="SUPFAM" id="SSF57829">
    <property type="entry name" value="Zn-binding ribosomal proteins"/>
    <property type="match status" value="1"/>
</dbReference>
<evidence type="ECO:0000256" key="6">
    <source>
        <dbReference type="ARBA" id="ARBA00023274"/>
    </source>
</evidence>
<gene>
    <name evidence="9" type="ORF">GSMUA_298760.1</name>
</gene>
<evidence type="ECO:0000256" key="2">
    <source>
        <dbReference type="ARBA" id="ARBA00008560"/>
    </source>
</evidence>
<dbReference type="AlphaFoldDB" id="A0A804HUA8"/>
<evidence type="ECO:0000313" key="9">
    <source>
        <dbReference type="EMBL" id="CAG1859581.1"/>
    </source>
</evidence>
<reference evidence="10" key="2">
    <citation type="submission" date="2021-05" db="UniProtKB">
        <authorList>
            <consortium name="EnsemblPlants"/>
        </authorList>
    </citation>
    <scope>IDENTIFICATION</scope>
    <source>
        <strain evidence="10">subsp. malaccensis</strain>
    </source>
</reference>
<dbReference type="EMBL" id="HG996466">
    <property type="protein sequence ID" value="CAG1859581.1"/>
    <property type="molecule type" value="Genomic_DNA"/>
</dbReference>
<dbReference type="OMA" id="CSGERAI"/>
<dbReference type="Proteomes" id="UP000012960">
    <property type="component" value="Unplaced"/>
</dbReference>
<dbReference type="PANTHER" id="PTHR21026">
    <property type="entry name" value="39S RIBOSOMAL PROTEIN L32, MITOCHONDRIAL"/>
    <property type="match status" value="1"/>
</dbReference>
<proteinExistence type="inferred from homology"/>
<dbReference type="GO" id="GO:0006412">
    <property type="term" value="P:translation"/>
    <property type="evidence" value="ECO:0007669"/>
    <property type="project" value="InterPro"/>
</dbReference>
<keyword evidence="5" id="KW-0496">Mitochondrion</keyword>
<organism evidence="10 11">
    <name type="scientific">Musa acuminata subsp. malaccensis</name>
    <name type="common">Wild banana</name>
    <name type="synonym">Musa malaccensis</name>
    <dbReference type="NCBI Taxonomy" id="214687"/>
    <lineage>
        <taxon>Eukaryota</taxon>
        <taxon>Viridiplantae</taxon>
        <taxon>Streptophyta</taxon>
        <taxon>Embryophyta</taxon>
        <taxon>Tracheophyta</taxon>
        <taxon>Spermatophyta</taxon>
        <taxon>Magnoliopsida</taxon>
        <taxon>Liliopsida</taxon>
        <taxon>Zingiberales</taxon>
        <taxon>Musaceae</taxon>
        <taxon>Musa</taxon>
    </lineage>
</organism>
<evidence type="ECO:0000313" key="10">
    <source>
        <dbReference type="EnsemblPlants" id="Ma01_p15100.1"/>
    </source>
</evidence>
<evidence type="ECO:0000256" key="5">
    <source>
        <dbReference type="ARBA" id="ARBA00023128"/>
    </source>
</evidence>
<dbReference type="InParanoid" id="A0A804HUA8"/>
<feature type="region of interest" description="Disordered" evidence="8">
    <location>
        <begin position="1"/>
        <end position="31"/>
    </location>
</feature>
<dbReference type="InterPro" id="IPR011332">
    <property type="entry name" value="Ribosomal_zn-bd"/>
</dbReference>
<protein>
    <recommendedName>
        <fullName evidence="7">Large ribosomal subunit protein bL32m</fullName>
    </recommendedName>
</protein>